<accession>A0ABT3JZ98</accession>
<protein>
    <submittedName>
        <fullName evidence="2">Uncharacterized protein</fullName>
    </submittedName>
</protein>
<gene>
    <name evidence="2" type="ORF">OK345_14910</name>
</gene>
<keyword evidence="1" id="KW-0472">Membrane</keyword>
<feature type="transmembrane region" description="Helical" evidence="1">
    <location>
        <begin position="12"/>
        <end position="32"/>
    </location>
</feature>
<organism evidence="2 3">
    <name type="scientific">Xanthomonas chitinilytica</name>
    <dbReference type="NCBI Taxonomy" id="2989819"/>
    <lineage>
        <taxon>Bacteria</taxon>
        <taxon>Pseudomonadati</taxon>
        <taxon>Pseudomonadota</taxon>
        <taxon>Gammaproteobacteria</taxon>
        <taxon>Lysobacterales</taxon>
        <taxon>Lysobacteraceae</taxon>
        <taxon>Xanthomonas</taxon>
    </lineage>
</organism>
<sequence length="196" mass="21361">MDFSICNEVCRMWFLLLLAIFAALVFGCYRLIGAQDDADFSERTRQLHGEALTPLETLMDAEDTTQGRLLAALMTHDVLLAMEPPEHDPERSVPLRLNDGTGDYLLVAASQGIADQFGEAVELQGGGSSPFAFVARLSGATLVEEPIPEVVGIRMLGRSQSGNFNAIVIEASTLSEVRETAYRLSQGMEPLEERGN</sequence>
<keyword evidence="1" id="KW-1133">Transmembrane helix</keyword>
<evidence type="ECO:0000256" key="1">
    <source>
        <dbReference type="SAM" id="Phobius"/>
    </source>
</evidence>
<reference evidence="2 3" key="1">
    <citation type="submission" date="2022-10" db="EMBL/GenBank/DDBJ databases">
        <title>Xanthomonas sp. H13-6.</title>
        <authorList>
            <person name="Liu X."/>
            <person name="Deng Z."/>
            <person name="Jiang Y."/>
            <person name="Yu T."/>
            <person name="Ai J."/>
        </authorList>
    </citation>
    <scope>NUCLEOTIDE SEQUENCE [LARGE SCALE GENOMIC DNA]</scope>
    <source>
        <strain evidence="2 3">H13-6</strain>
    </source>
</reference>
<evidence type="ECO:0000313" key="2">
    <source>
        <dbReference type="EMBL" id="MCW4473788.1"/>
    </source>
</evidence>
<proteinExistence type="predicted"/>
<dbReference type="EMBL" id="JAPCHY010000014">
    <property type="protein sequence ID" value="MCW4473788.1"/>
    <property type="molecule type" value="Genomic_DNA"/>
</dbReference>
<dbReference type="Proteomes" id="UP001209922">
    <property type="component" value="Unassembled WGS sequence"/>
</dbReference>
<keyword evidence="1" id="KW-0812">Transmembrane</keyword>
<keyword evidence="3" id="KW-1185">Reference proteome</keyword>
<evidence type="ECO:0000313" key="3">
    <source>
        <dbReference type="Proteomes" id="UP001209922"/>
    </source>
</evidence>
<comment type="caution">
    <text evidence="2">The sequence shown here is derived from an EMBL/GenBank/DDBJ whole genome shotgun (WGS) entry which is preliminary data.</text>
</comment>
<name>A0ABT3JZ98_9XANT</name>
<dbReference type="RefSeq" id="WP_265128774.1">
    <property type="nucleotide sequence ID" value="NZ_JAPCHY010000014.1"/>
</dbReference>